<dbReference type="RefSeq" id="WP_198063056.1">
    <property type="nucleotide sequence ID" value="NZ_CP065856.1"/>
</dbReference>
<dbReference type="GeneID" id="60588149"/>
<gene>
    <name evidence="3" type="ORF">I7X12_06610</name>
</gene>
<evidence type="ECO:0000256" key="1">
    <source>
        <dbReference type="ARBA" id="ARBA00008791"/>
    </source>
</evidence>
<dbReference type="Pfam" id="PF00582">
    <property type="entry name" value="Usp"/>
    <property type="match status" value="1"/>
</dbReference>
<dbReference type="PANTHER" id="PTHR46268:SF6">
    <property type="entry name" value="UNIVERSAL STRESS PROTEIN UP12"/>
    <property type="match status" value="1"/>
</dbReference>
<dbReference type="AlphaFoldDB" id="A0A7T3G1M0"/>
<feature type="domain" description="UspA" evidence="2">
    <location>
        <begin position="1"/>
        <end position="137"/>
    </location>
</feature>
<evidence type="ECO:0000259" key="2">
    <source>
        <dbReference type="Pfam" id="PF00582"/>
    </source>
</evidence>
<sequence>MYDTILVPTDGSDPANRAVEHALEIAEQFGATVHTMYVVDTDRYGEPALSSAEIVLQQLEEDGRELVGDIADRADSHGVAVETRVCHGAPHEEIVTYADEIDADLVILGYQGHSHHVEGHMGSVADRVAHAAGRPVLTA</sequence>
<dbReference type="InterPro" id="IPR006015">
    <property type="entry name" value="Universal_stress_UspA"/>
</dbReference>
<comment type="similarity">
    <text evidence="1">Belongs to the universal stress protein A family.</text>
</comment>
<dbReference type="OrthoDB" id="105697at2157"/>
<dbReference type="EMBL" id="CP065856">
    <property type="protein sequence ID" value="QPV64283.1"/>
    <property type="molecule type" value="Genomic_DNA"/>
</dbReference>
<protein>
    <submittedName>
        <fullName evidence="3">Universal stress protein</fullName>
    </submittedName>
</protein>
<dbReference type="CDD" id="cd00293">
    <property type="entry name" value="USP-like"/>
    <property type="match status" value="1"/>
</dbReference>
<name>A0A7T3G1M0_9EURY</name>
<evidence type="ECO:0000313" key="3">
    <source>
        <dbReference type="EMBL" id="QPV64283.1"/>
    </source>
</evidence>
<dbReference type="PANTHER" id="PTHR46268">
    <property type="entry name" value="STRESS RESPONSE PROTEIN NHAX"/>
    <property type="match status" value="1"/>
</dbReference>
<accession>A0A7T3G1M0</accession>
<dbReference type="InterPro" id="IPR014729">
    <property type="entry name" value="Rossmann-like_a/b/a_fold"/>
</dbReference>
<dbReference type="Proteomes" id="UP000595001">
    <property type="component" value="Chromosome"/>
</dbReference>
<dbReference type="Gene3D" id="3.40.50.620">
    <property type="entry name" value="HUPs"/>
    <property type="match status" value="1"/>
</dbReference>
<keyword evidence="4" id="KW-1185">Reference proteome</keyword>
<dbReference type="PRINTS" id="PR01438">
    <property type="entry name" value="UNVRSLSTRESS"/>
</dbReference>
<evidence type="ECO:0000313" key="4">
    <source>
        <dbReference type="Proteomes" id="UP000595001"/>
    </source>
</evidence>
<dbReference type="InterPro" id="IPR006016">
    <property type="entry name" value="UspA"/>
</dbReference>
<proteinExistence type="inferred from homology"/>
<dbReference type="KEGG" id="hlt:I7X12_06610"/>
<reference evidence="3 4" key="1">
    <citation type="submission" date="2020-12" db="EMBL/GenBank/DDBJ databases">
        <title>Halosimplex halophilum sp. nov. and Halosimplex salinum sp. nov., two new members of the genus Halosimplex.</title>
        <authorList>
            <person name="Cui H.L."/>
        </authorList>
    </citation>
    <scope>NUCLEOTIDE SEQUENCE [LARGE SCALE GENOMIC DNA]</scope>
    <source>
        <strain evidence="3 4">YGH94</strain>
    </source>
</reference>
<organism evidence="3 4">
    <name type="scientific">Halosimplex litoreum</name>
    <dbReference type="NCBI Taxonomy" id="1198301"/>
    <lineage>
        <taxon>Archaea</taxon>
        <taxon>Methanobacteriati</taxon>
        <taxon>Methanobacteriota</taxon>
        <taxon>Stenosarchaea group</taxon>
        <taxon>Halobacteria</taxon>
        <taxon>Halobacteriales</taxon>
        <taxon>Haloarculaceae</taxon>
        <taxon>Halosimplex</taxon>
    </lineage>
</organism>
<dbReference type="SUPFAM" id="SSF52402">
    <property type="entry name" value="Adenine nucleotide alpha hydrolases-like"/>
    <property type="match status" value="1"/>
</dbReference>